<protein>
    <recommendedName>
        <fullName evidence="6">Major facilitator superfamily (MFS) profile domain-containing protein</fullName>
    </recommendedName>
</protein>
<comment type="subcellular location">
    <subcellularLocation>
        <location evidence="1">Membrane</location>
        <topology evidence="1">Multi-pass membrane protein</topology>
    </subcellularLocation>
</comment>
<dbReference type="InterPro" id="IPR020846">
    <property type="entry name" value="MFS_dom"/>
</dbReference>
<evidence type="ECO:0000256" key="2">
    <source>
        <dbReference type="ARBA" id="ARBA00022692"/>
    </source>
</evidence>
<keyword evidence="2 5" id="KW-0812">Transmembrane</keyword>
<evidence type="ECO:0000259" key="6">
    <source>
        <dbReference type="PROSITE" id="PS50850"/>
    </source>
</evidence>
<proteinExistence type="predicted"/>
<keyword evidence="3 5" id="KW-1133">Transmembrane helix</keyword>
<dbReference type="InterPro" id="IPR005828">
    <property type="entry name" value="MFS_sugar_transport-like"/>
</dbReference>
<evidence type="ECO:0000256" key="1">
    <source>
        <dbReference type="ARBA" id="ARBA00004141"/>
    </source>
</evidence>
<feature type="transmembrane region" description="Helical" evidence="5">
    <location>
        <begin position="30"/>
        <end position="50"/>
    </location>
</feature>
<organism evidence="7">
    <name type="scientific">Petromyces alliaceus</name>
    <name type="common">Aspergillus alliaceus</name>
    <dbReference type="NCBI Taxonomy" id="209559"/>
    <lineage>
        <taxon>Eukaryota</taxon>
        <taxon>Fungi</taxon>
        <taxon>Dikarya</taxon>
        <taxon>Ascomycota</taxon>
        <taxon>Pezizomycotina</taxon>
        <taxon>Eurotiomycetes</taxon>
        <taxon>Eurotiomycetidae</taxon>
        <taxon>Eurotiales</taxon>
        <taxon>Aspergillaceae</taxon>
        <taxon>Aspergillus</taxon>
        <taxon>Aspergillus subgen. Circumdati</taxon>
    </lineage>
</organism>
<dbReference type="Pfam" id="PF00083">
    <property type="entry name" value="Sugar_tr"/>
    <property type="match status" value="1"/>
</dbReference>
<gene>
    <name evidence="7" type="ORF">BDV23DRAFT_158583</name>
</gene>
<reference evidence="7" key="1">
    <citation type="submission" date="2019-04" db="EMBL/GenBank/DDBJ databases">
        <title>Friends and foes A comparative genomics studyof 23 Aspergillus species from section Flavi.</title>
        <authorList>
            <consortium name="DOE Joint Genome Institute"/>
            <person name="Kjaerbolling I."/>
            <person name="Vesth T."/>
            <person name="Frisvad J.C."/>
            <person name="Nybo J.L."/>
            <person name="Theobald S."/>
            <person name="Kildgaard S."/>
            <person name="Isbrandt T."/>
            <person name="Kuo A."/>
            <person name="Sato A."/>
            <person name="Lyhne E.K."/>
            <person name="Kogle M.E."/>
            <person name="Wiebenga A."/>
            <person name="Kun R.S."/>
            <person name="Lubbers R.J."/>
            <person name="Makela M.R."/>
            <person name="Barry K."/>
            <person name="Chovatia M."/>
            <person name="Clum A."/>
            <person name="Daum C."/>
            <person name="Haridas S."/>
            <person name="He G."/>
            <person name="LaButti K."/>
            <person name="Lipzen A."/>
            <person name="Mondo S."/>
            <person name="Riley R."/>
            <person name="Salamov A."/>
            <person name="Simmons B.A."/>
            <person name="Magnuson J.K."/>
            <person name="Henrissat B."/>
            <person name="Mortensen U.H."/>
            <person name="Larsen T.O."/>
            <person name="Devries R.P."/>
            <person name="Grigoriev I.V."/>
            <person name="Machida M."/>
            <person name="Baker S.E."/>
            <person name="Andersen M.R."/>
        </authorList>
    </citation>
    <scope>NUCLEOTIDE SEQUENCE [LARGE SCALE GENOMIC DNA]</scope>
    <source>
        <strain evidence="7">IBT 14317</strain>
    </source>
</reference>
<evidence type="ECO:0000256" key="5">
    <source>
        <dbReference type="SAM" id="Phobius"/>
    </source>
</evidence>
<name>A0A5N7C3M5_PETAA</name>
<dbReference type="AlphaFoldDB" id="A0A5N7C3M5"/>
<dbReference type="GO" id="GO:0022857">
    <property type="term" value="F:transmembrane transporter activity"/>
    <property type="evidence" value="ECO:0007669"/>
    <property type="project" value="InterPro"/>
</dbReference>
<dbReference type="Proteomes" id="UP000326877">
    <property type="component" value="Unassembled WGS sequence"/>
</dbReference>
<accession>A0A5N7C3M5</accession>
<dbReference type="PROSITE" id="PS50850">
    <property type="entry name" value="MFS"/>
    <property type="match status" value="1"/>
</dbReference>
<evidence type="ECO:0000313" key="7">
    <source>
        <dbReference type="EMBL" id="KAE8388704.1"/>
    </source>
</evidence>
<dbReference type="OrthoDB" id="8120565at2759"/>
<feature type="domain" description="Major facilitator superfamily (MFS) profile" evidence="6">
    <location>
        <begin position="1"/>
        <end position="56"/>
    </location>
</feature>
<dbReference type="GO" id="GO:0016020">
    <property type="term" value="C:membrane"/>
    <property type="evidence" value="ECO:0007669"/>
    <property type="project" value="UniProtKB-SubCell"/>
</dbReference>
<dbReference type="EMBL" id="ML735275">
    <property type="protein sequence ID" value="KAE8388704.1"/>
    <property type="molecule type" value="Genomic_DNA"/>
</dbReference>
<keyword evidence="4 5" id="KW-0472">Membrane</keyword>
<sequence length="56" mass="5618">MTGLFELGAFIGCLFLPSIAGHISSKGGLTVAIVVYVIGAAIQTASMNYGTLVGSV</sequence>
<evidence type="ECO:0000256" key="4">
    <source>
        <dbReference type="ARBA" id="ARBA00023136"/>
    </source>
</evidence>
<evidence type="ECO:0000256" key="3">
    <source>
        <dbReference type="ARBA" id="ARBA00022989"/>
    </source>
</evidence>